<name>A0A219AQZ6_METCM</name>
<dbReference type="EMBL" id="LSBJ02000003">
    <property type="protein sequence ID" value="OWT43190.1"/>
    <property type="molecule type" value="Genomic_DNA"/>
</dbReference>
<dbReference type="Proteomes" id="UP000078397">
    <property type="component" value="Unassembled WGS sequence"/>
</dbReference>
<sequence length="115" mass="12592">MVCPEAQAAGTYSVDYETINKRERHSPVKLHRRPVITSWCHAGSSDERWDCKTVRASPEGSIGRDVLSSKKAALPQMFLHTEDLTQGSTVWLSASSVPLFLGQSSAKHNGDAVQP</sequence>
<evidence type="ECO:0000313" key="1">
    <source>
        <dbReference type="EMBL" id="OWT43190.1"/>
    </source>
</evidence>
<keyword evidence="2" id="KW-1185">Reference proteome</keyword>
<reference evidence="1 2" key="1">
    <citation type="journal article" date="2016" name="PLoS Pathog.">
        <title>Biosynthesis of antibiotic leucinostatins in bio-control fungus Purpureocillium lilacinum and their inhibition on phytophthora revealed by genome mining.</title>
        <authorList>
            <person name="Wang G."/>
            <person name="Liu Z."/>
            <person name="Lin R."/>
            <person name="Li E."/>
            <person name="Mao Z."/>
            <person name="Ling J."/>
            <person name="Yang Y."/>
            <person name="Yin W.B."/>
            <person name="Xie B."/>
        </authorList>
    </citation>
    <scope>NUCLEOTIDE SEQUENCE [LARGE SCALE GENOMIC DNA]</scope>
    <source>
        <strain evidence="1">170</strain>
    </source>
</reference>
<dbReference type="GeneID" id="33936570"/>
<accession>A0A219AQZ6</accession>
<proteinExistence type="predicted"/>
<dbReference type="RefSeq" id="XP_022285636.1">
    <property type="nucleotide sequence ID" value="XM_022429326.1"/>
</dbReference>
<organism evidence="1 2">
    <name type="scientific">Pochonia chlamydosporia 170</name>
    <dbReference type="NCBI Taxonomy" id="1380566"/>
    <lineage>
        <taxon>Eukaryota</taxon>
        <taxon>Fungi</taxon>
        <taxon>Dikarya</taxon>
        <taxon>Ascomycota</taxon>
        <taxon>Pezizomycotina</taxon>
        <taxon>Sordariomycetes</taxon>
        <taxon>Hypocreomycetidae</taxon>
        <taxon>Hypocreales</taxon>
        <taxon>Clavicipitaceae</taxon>
        <taxon>Pochonia</taxon>
    </lineage>
</organism>
<comment type="caution">
    <text evidence="1">The sequence shown here is derived from an EMBL/GenBank/DDBJ whole genome shotgun (WGS) entry which is preliminary data.</text>
</comment>
<protein>
    <submittedName>
        <fullName evidence="1">Uncharacterized protein</fullName>
    </submittedName>
</protein>
<dbReference type="AlphaFoldDB" id="A0A219AQZ6"/>
<evidence type="ECO:0000313" key="2">
    <source>
        <dbReference type="Proteomes" id="UP000078397"/>
    </source>
</evidence>
<dbReference type="KEGG" id="pchm:VFPPC_17634"/>
<gene>
    <name evidence="1" type="ORF">VFPPC_17634</name>
</gene>